<dbReference type="GO" id="GO:0015833">
    <property type="term" value="P:peptide transport"/>
    <property type="evidence" value="ECO:0007669"/>
    <property type="project" value="TreeGrafter"/>
</dbReference>
<evidence type="ECO:0000313" key="7">
    <source>
        <dbReference type="EMBL" id="TCO56620.1"/>
    </source>
</evidence>
<dbReference type="EMBL" id="SLWS01000006">
    <property type="protein sequence ID" value="TCO56620.1"/>
    <property type="molecule type" value="Genomic_DNA"/>
</dbReference>
<feature type="signal peptide" evidence="5">
    <location>
        <begin position="1"/>
        <end position="25"/>
    </location>
</feature>
<keyword evidence="2" id="KW-0813">Transport</keyword>
<dbReference type="Gene3D" id="3.10.105.10">
    <property type="entry name" value="Dipeptide-binding Protein, Domain 3"/>
    <property type="match status" value="1"/>
</dbReference>
<feature type="chain" id="PRO_5021020792" evidence="5">
    <location>
        <begin position="26"/>
        <end position="535"/>
    </location>
</feature>
<keyword evidence="8" id="KW-1185">Reference proteome</keyword>
<dbReference type="PIRSF" id="PIRSF002741">
    <property type="entry name" value="MppA"/>
    <property type="match status" value="1"/>
</dbReference>
<dbReference type="Gene3D" id="3.90.76.10">
    <property type="entry name" value="Dipeptide-binding Protein, Domain 1"/>
    <property type="match status" value="1"/>
</dbReference>
<dbReference type="InterPro" id="IPR039424">
    <property type="entry name" value="SBP_5"/>
</dbReference>
<dbReference type="SUPFAM" id="SSF53850">
    <property type="entry name" value="Periplasmic binding protein-like II"/>
    <property type="match status" value="1"/>
</dbReference>
<proteinExistence type="inferred from homology"/>
<evidence type="ECO:0000256" key="3">
    <source>
        <dbReference type="ARBA" id="ARBA00022729"/>
    </source>
</evidence>
<dbReference type="Gene3D" id="3.40.190.10">
    <property type="entry name" value="Periplasmic binding protein-like II"/>
    <property type="match status" value="1"/>
</dbReference>
<feature type="compositionally biased region" description="Low complexity" evidence="4">
    <location>
        <begin position="147"/>
        <end position="171"/>
    </location>
</feature>
<evidence type="ECO:0000256" key="2">
    <source>
        <dbReference type="ARBA" id="ARBA00022448"/>
    </source>
</evidence>
<dbReference type="Proteomes" id="UP000295680">
    <property type="component" value="Unassembled WGS sequence"/>
</dbReference>
<feature type="region of interest" description="Disordered" evidence="4">
    <location>
        <begin position="145"/>
        <end position="173"/>
    </location>
</feature>
<dbReference type="RefSeq" id="WP_132120065.1">
    <property type="nucleotide sequence ID" value="NZ_SLWS01000006.1"/>
</dbReference>
<gene>
    <name evidence="7" type="ORF">EV192_10693</name>
</gene>
<keyword evidence="3 5" id="KW-0732">Signal</keyword>
<reference evidence="7 8" key="1">
    <citation type="submission" date="2019-03" db="EMBL/GenBank/DDBJ databases">
        <title>Genomic Encyclopedia of Type Strains, Phase IV (KMG-IV): sequencing the most valuable type-strain genomes for metagenomic binning, comparative biology and taxonomic classification.</title>
        <authorList>
            <person name="Goeker M."/>
        </authorList>
    </citation>
    <scope>NUCLEOTIDE SEQUENCE [LARGE SCALE GENOMIC DNA]</scope>
    <source>
        <strain evidence="7 8">DSM 45934</strain>
    </source>
</reference>
<evidence type="ECO:0000259" key="6">
    <source>
        <dbReference type="Pfam" id="PF00496"/>
    </source>
</evidence>
<name>A0A4V6NNV1_9PSEU</name>
<evidence type="ECO:0000256" key="4">
    <source>
        <dbReference type="SAM" id="MobiDB-lite"/>
    </source>
</evidence>
<protein>
    <submittedName>
        <fullName evidence="7">Peptide/nickel transport system substrate-binding protein</fullName>
    </submittedName>
</protein>
<dbReference type="PANTHER" id="PTHR30290:SF9">
    <property type="entry name" value="OLIGOPEPTIDE-BINDING PROTEIN APPA"/>
    <property type="match status" value="1"/>
</dbReference>
<comment type="caution">
    <text evidence="7">The sequence shown here is derived from an EMBL/GenBank/DDBJ whole genome shotgun (WGS) entry which is preliminary data.</text>
</comment>
<evidence type="ECO:0000256" key="1">
    <source>
        <dbReference type="ARBA" id="ARBA00005695"/>
    </source>
</evidence>
<dbReference type="GO" id="GO:0043190">
    <property type="term" value="C:ATP-binding cassette (ABC) transporter complex"/>
    <property type="evidence" value="ECO:0007669"/>
    <property type="project" value="InterPro"/>
</dbReference>
<evidence type="ECO:0000256" key="5">
    <source>
        <dbReference type="SAM" id="SignalP"/>
    </source>
</evidence>
<dbReference type="OrthoDB" id="9046151at2"/>
<dbReference type="InterPro" id="IPR000914">
    <property type="entry name" value="SBP_5_dom"/>
</dbReference>
<organism evidence="7 8">
    <name type="scientific">Actinocrispum wychmicini</name>
    <dbReference type="NCBI Taxonomy" id="1213861"/>
    <lineage>
        <taxon>Bacteria</taxon>
        <taxon>Bacillati</taxon>
        <taxon>Actinomycetota</taxon>
        <taxon>Actinomycetes</taxon>
        <taxon>Pseudonocardiales</taxon>
        <taxon>Pseudonocardiaceae</taxon>
        <taxon>Actinocrispum</taxon>
    </lineage>
</organism>
<dbReference type="InterPro" id="IPR030678">
    <property type="entry name" value="Peptide/Ni-bd"/>
</dbReference>
<comment type="similarity">
    <text evidence="1">Belongs to the bacterial solute-binding protein 5 family.</text>
</comment>
<dbReference type="AlphaFoldDB" id="A0A4V6NNV1"/>
<dbReference type="GO" id="GO:0042597">
    <property type="term" value="C:periplasmic space"/>
    <property type="evidence" value="ECO:0007669"/>
    <property type="project" value="UniProtKB-ARBA"/>
</dbReference>
<feature type="domain" description="Solute-binding protein family 5" evidence="6">
    <location>
        <begin position="78"/>
        <end position="426"/>
    </location>
</feature>
<evidence type="ECO:0000313" key="8">
    <source>
        <dbReference type="Proteomes" id="UP000295680"/>
    </source>
</evidence>
<sequence length="535" mass="56400">MSRPRFNLRCALLIVALAPVVGCTAAPTPTASGGTDSTALVLAVPNEPTSVNPLAGYGEDGAAKLYDGLLEHQADLSLAPTLATDLPTPSADGKSWSVPLRGDVKFADGSAFDAQDVIATYKALLDPAYQSPLRDRYSMITNVTEVPTTTPSATTAPPTSSRPPTSATTPPKGSVVRFDLAQPYAPFPDLLVLGILPSEAFAQPAPVNQPGAQAPVGTGPYQLQEWKHGESMTLRANTSYFGGAPTVARVTIQFVPDDETRARLIRDGKLDSAVLPPALAKTFDKADAFAVLPQHSAGVEAVFMPAGNPVTADPTIRLALNYAMNRQNMVDGPLAGRGTPASTPVSPVLAEFFEPSAKFAYDVKTAKALLDAGGWVAGSNGIRMKGPTQAQFTIAYPAGDTVARDLATAFAADADAVGVQVLTKIGAPAPTDATVRTVGEPFDPDLALYPLLHGDPKLAVPLDAARATTDPAQRAVAYRQLQRTYIEGPTMVVLAGVDHTYLLRRNWTGYQPVVDGAGQDATWGPWWNLQQWKPR</sequence>
<dbReference type="Pfam" id="PF00496">
    <property type="entry name" value="SBP_bac_5"/>
    <property type="match status" value="1"/>
</dbReference>
<accession>A0A4V6NNV1</accession>
<dbReference type="PANTHER" id="PTHR30290">
    <property type="entry name" value="PERIPLASMIC BINDING COMPONENT OF ABC TRANSPORTER"/>
    <property type="match status" value="1"/>
</dbReference>
<dbReference type="GO" id="GO:1904680">
    <property type="term" value="F:peptide transmembrane transporter activity"/>
    <property type="evidence" value="ECO:0007669"/>
    <property type="project" value="TreeGrafter"/>
</dbReference>